<dbReference type="SUPFAM" id="SSF56752">
    <property type="entry name" value="D-aminoacid aminotransferase-like PLP-dependent enzymes"/>
    <property type="match status" value="1"/>
</dbReference>
<dbReference type="GO" id="GO:0008483">
    <property type="term" value="F:transaminase activity"/>
    <property type="evidence" value="ECO:0007669"/>
    <property type="project" value="UniProtKB-KW"/>
</dbReference>
<dbReference type="KEGG" id="bwa:HLV38_02365"/>
<dbReference type="Proteomes" id="UP000503297">
    <property type="component" value="Chromosome"/>
</dbReference>
<dbReference type="GO" id="GO:0046394">
    <property type="term" value="P:carboxylic acid biosynthetic process"/>
    <property type="evidence" value="ECO:0007669"/>
    <property type="project" value="UniProtKB-ARBA"/>
</dbReference>
<reference evidence="3" key="1">
    <citation type="submission" date="2020-05" db="EMBL/GenBank/DDBJ databases">
        <title>Novel species in genus Nocardioides.</title>
        <authorList>
            <person name="Zhang G."/>
        </authorList>
    </citation>
    <scope>NUCLEOTIDE SEQUENCE [LARGE SCALE GENOMIC DNA]</scope>
    <source>
        <strain evidence="3">zg-1050</strain>
    </source>
</reference>
<dbReference type="PANTHER" id="PTHR42743:SF11">
    <property type="entry name" value="AMINODEOXYCHORISMATE LYASE"/>
    <property type="match status" value="1"/>
</dbReference>
<dbReference type="InterPro" id="IPR043131">
    <property type="entry name" value="BCAT-like_N"/>
</dbReference>
<sequence>MSTAVIADDGFRYGLGAFETIGVENGRLALLDDHLARLSRAAAFLELPMDEAALRIEAGRQALAQGGARGRHALRLTLTARNTLFELRPNPYGLDELHRGLSCCIGRLRRNPHAPLTFHKTLCCGDSILEKRHARRQGFDEPLLLSTEGRLCEGAVTNVFLLTDDGLVTPSVKSGLLPGTMRAWVMRRTEVTEREVDPRELLQAREVLLTNALMGIAHVRALDGRALPCAGLAHALRDAYLREARG</sequence>
<dbReference type="PANTHER" id="PTHR42743">
    <property type="entry name" value="AMINO-ACID AMINOTRANSFERASE"/>
    <property type="match status" value="1"/>
</dbReference>
<proteinExistence type="inferred from homology"/>
<evidence type="ECO:0000313" key="3">
    <source>
        <dbReference type="Proteomes" id="UP000503297"/>
    </source>
</evidence>
<keyword evidence="3" id="KW-1185">Reference proteome</keyword>
<dbReference type="InterPro" id="IPR036038">
    <property type="entry name" value="Aminotransferase-like"/>
</dbReference>
<gene>
    <name evidence="2" type="ORF">HLV38_02365</name>
</gene>
<dbReference type="InterPro" id="IPR050571">
    <property type="entry name" value="Class-IV_PLP-Dep_Aminotrnsfr"/>
</dbReference>
<name>A0A6M8J5Z7_9ACTN</name>
<dbReference type="Gene3D" id="3.20.10.10">
    <property type="entry name" value="D-amino Acid Aminotransferase, subunit A, domain 2"/>
    <property type="match status" value="1"/>
</dbReference>
<dbReference type="AlphaFoldDB" id="A0A6M8J5Z7"/>
<dbReference type="InterPro" id="IPR001544">
    <property type="entry name" value="Aminotrans_IV"/>
</dbReference>
<dbReference type="Pfam" id="PF01063">
    <property type="entry name" value="Aminotran_4"/>
    <property type="match status" value="1"/>
</dbReference>
<dbReference type="EMBL" id="CP053716">
    <property type="protein sequence ID" value="QKF07098.1"/>
    <property type="molecule type" value="Genomic_DNA"/>
</dbReference>
<accession>A0A6M8J5Z7</accession>
<dbReference type="InterPro" id="IPR043132">
    <property type="entry name" value="BCAT-like_C"/>
</dbReference>
<protein>
    <submittedName>
        <fullName evidence="2">Aminotransferase class IV</fullName>
    </submittedName>
</protein>
<evidence type="ECO:0000256" key="1">
    <source>
        <dbReference type="ARBA" id="ARBA00009320"/>
    </source>
</evidence>
<evidence type="ECO:0000313" key="2">
    <source>
        <dbReference type="EMBL" id="QKF07098.1"/>
    </source>
</evidence>
<keyword evidence="2" id="KW-0808">Transferase</keyword>
<keyword evidence="2" id="KW-0032">Aminotransferase</keyword>
<dbReference type="Gene3D" id="3.30.470.10">
    <property type="match status" value="1"/>
</dbReference>
<comment type="similarity">
    <text evidence="1">Belongs to the class-IV pyridoxal-phosphate-dependent aminotransferase family.</text>
</comment>
<dbReference type="RefSeq" id="WP_173163977.1">
    <property type="nucleotide sequence ID" value="NZ_CP053716.1"/>
</dbReference>
<organism evidence="2 3">
    <name type="scientific">Berryella wangjianweii</name>
    <dbReference type="NCBI Taxonomy" id="2734634"/>
    <lineage>
        <taxon>Bacteria</taxon>
        <taxon>Bacillati</taxon>
        <taxon>Actinomycetota</taxon>
        <taxon>Coriobacteriia</taxon>
        <taxon>Eggerthellales</taxon>
        <taxon>Eggerthellaceae</taxon>
        <taxon>Berryella</taxon>
    </lineage>
</organism>